<organism evidence="2 3">
    <name type="scientific">Candidatus Collierbacteria bacterium RIFOXYD1_FULL_46_26</name>
    <dbReference type="NCBI Taxonomy" id="1817732"/>
    <lineage>
        <taxon>Bacteria</taxon>
        <taxon>Candidatus Collieribacteriota</taxon>
    </lineage>
</organism>
<evidence type="ECO:0000313" key="2">
    <source>
        <dbReference type="EMBL" id="OGD85050.1"/>
    </source>
</evidence>
<dbReference type="GO" id="GO:0016779">
    <property type="term" value="F:nucleotidyltransferase activity"/>
    <property type="evidence" value="ECO:0007669"/>
    <property type="project" value="InterPro"/>
</dbReference>
<feature type="domain" description="Polymerase nucleotidyl transferase" evidence="1">
    <location>
        <begin position="88"/>
        <end position="128"/>
    </location>
</feature>
<reference evidence="2 3" key="1">
    <citation type="journal article" date="2016" name="Nat. Commun.">
        <title>Thousands of microbial genomes shed light on interconnected biogeochemical processes in an aquifer system.</title>
        <authorList>
            <person name="Anantharaman K."/>
            <person name="Brown C.T."/>
            <person name="Hug L.A."/>
            <person name="Sharon I."/>
            <person name="Castelle C.J."/>
            <person name="Probst A.J."/>
            <person name="Thomas B.C."/>
            <person name="Singh A."/>
            <person name="Wilkins M.J."/>
            <person name="Karaoz U."/>
            <person name="Brodie E.L."/>
            <person name="Williams K.H."/>
            <person name="Hubbard S.S."/>
            <person name="Banfield J.F."/>
        </authorList>
    </citation>
    <scope>NUCLEOTIDE SEQUENCE [LARGE SCALE GENOMIC DNA]</scope>
</reference>
<evidence type="ECO:0000259" key="1">
    <source>
        <dbReference type="Pfam" id="PF01909"/>
    </source>
</evidence>
<comment type="caution">
    <text evidence="2">The sequence shown here is derived from an EMBL/GenBank/DDBJ whole genome shotgun (WGS) entry which is preliminary data.</text>
</comment>
<dbReference type="AlphaFoldDB" id="A0A1F5FZK0"/>
<proteinExistence type="predicted"/>
<name>A0A1F5FZK0_9BACT</name>
<dbReference type="Proteomes" id="UP000177921">
    <property type="component" value="Unassembled WGS sequence"/>
</dbReference>
<dbReference type="InterPro" id="IPR002934">
    <property type="entry name" value="Polymerase_NTP_transf_dom"/>
</dbReference>
<protein>
    <recommendedName>
        <fullName evidence="1">Polymerase nucleotidyl transferase domain-containing protein</fullName>
    </recommendedName>
</protein>
<accession>A0A1F5FZK0</accession>
<dbReference type="EMBL" id="MFAR01000016">
    <property type="protein sequence ID" value="OGD85050.1"/>
    <property type="molecule type" value="Genomic_DNA"/>
</dbReference>
<dbReference type="CDD" id="cd05403">
    <property type="entry name" value="NT_KNTase_like"/>
    <property type="match status" value="1"/>
</dbReference>
<dbReference type="SUPFAM" id="SSF81301">
    <property type="entry name" value="Nucleotidyltransferase"/>
    <property type="match status" value="1"/>
</dbReference>
<evidence type="ECO:0000313" key="3">
    <source>
        <dbReference type="Proteomes" id="UP000177921"/>
    </source>
</evidence>
<gene>
    <name evidence="2" type="ORF">A2618_01615</name>
</gene>
<dbReference type="Gene3D" id="3.30.460.10">
    <property type="entry name" value="Beta Polymerase, domain 2"/>
    <property type="match status" value="1"/>
</dbReference>
<dbReference type="InterPro" id="IPR043519">
    <property type="entry name" value="NT_sf"/>
</dbReference>
<sequence length="279" mass="31510">MTPQSAILATLTYSDHFGFPLTFAELHSRLLGISLSPQALTRTLHSLLEQKLIGQIGDYYFLPHRSSLVSRRLRRTRLSLPLYARADKLSRLLSFIPGVLAIYLTGSLALGNTNGDSDIDFLIVTAPGRLWTTRLFLTLFTSFLGLRRTPHSRSNSGKLCLNLYLTPTSYLLPPVKQNLYTAYELIQALPLYDPYDTHSSLLAANSWIKQYLPNYSLPPLTSLTNHPSPTINLIESLAYHLQLAYMRGKITRELITPDSAFFHPRDPGRFILHKLSLLK</sequence>
<dbReference type="Pfam" id="PF01909">
    <property type="entry name" value="NTP_transf_2"/>
    <property type="match status" value="1"/>
</dbReference>